<evidence type="ECO:0000313" key="5">
    <source>
        <dbReference type="Proteomes" id="UP000501107"/>
    </source>
</evidence>
<accession>A0A0B5NLD0</accession>
<reference evidence="3 5" key="2">
    <citation type="submission" date="2020-05" db="EMBL/GenBank/DDBJ databases">
        <title>FDA dAtabase for Regulatory Grade micrObial Sequences (FDA-ARGOS): Supporting development and validation of Infectious Disease Dx tests.</title>
        <authorList>
            <person name="Nelson B."/>
            <person name="Plummer A."/>
            <person name="Tallon L."/>
            <person name="Sadzewicz L."/>
            <person name="Zhao X."/>
            <person name="Vavikolanu K."/>
            <person name="Mehta A."/>
            <person name="Aluvathingal J."/>
            <person name="Nadendla S."/>
            <person name="Myers T."/>
            <person name="Yan Y."/>
            <person name="Sichtig H."/>
        </authorList>
    </citation>
    <scope>NUCLEOTIDE SEQUENCE [LARGE SCALE GENOMIC DNA]</scope>
    <source>
        <strain evidence="3 5">FDAARGOS_795</strain>
    </source>
</reference>
<dbReference type="Proteomes" id="UP000501107">
    <property type="component" value="Chromosome"/>
</dbReference>
<dbReference type="Proteomes" id="UP000031876">
    <property type="component" value="Chromosome"/>
</dbReference>
<keyword evidence="1" id="KW-0472">Membrane</keyword>
<evidence type="ECO:0000313" key="4">
    <source>
        <dbReference type="Proteomes" id="UP000031876"/>
    </source>
</evidence>
<protein>
    <submittedName>
        <fullName evidence="2">Membrane protein</fullName>
    </submittedName>
</protein>
<feature type="transmembrane region" description="Helical" evidence="1">
    <location>
        <begin position="7"/>
        <end position="25"/>
    </location>
</feature>
<name>A0A0B5NLD0_BACTU</name>
<evidence type="ECO:0000313" key="3">
    <source>
        <dbReference type="EMBL" id="QKH26925.1"/>
    </source>
</evidence>
<keyword evidence="1" id="KW-1133">Transmembrane helix</keyword>
<evidence type="ECO:0000256" key="1">
    <source>
        <dbReference type="SAM" id="Phobius"/>
    </source>
</evidence>
<dbReference type="EMBL" id="CP009335">
    <property type="protein sequence ID" value="AJG74711.1"/>
    <property type="molecule type" value="Genomic_DNA"/>
</dbReference>
<evidence type="ECO:0000313" key="2">
    <source>
        <dbReference type="EMBL" id="AJG74711.1"/>
    </source>
</evidence>
<dbReference type="KEGG" id="btw:BF38_3308"/>
<dbReference type="EMBL" id="CP053980">
    <property type="protein sequence ID" value="QKH26925.1"/>
    <property type="molecule type" value="Genomic_DNA"/>
</dbReference>
<feature type="transmembrane region" description="Helical" evidence="1">
    <location>
        <begin position="31"/>
        <end position="54"/>
    </location>
</feature>
<keyword evidence="1" id="KW-0812">Transmembrane</keyword>
<organism evidence="3 5">
    <name type="scientific">Bacillus thuringiensis</name>
    <dbReference type="NCBI Taxonomy" id="1428"/>
    <lineage>
        <taxon>Bacteria</taxon>
        <taxon>Bacillati</taxon>
        <taxon>Bacillota</taxon>
        <taxon>Bacilli</taxon>
        <taxon>Bacillales</taxon>
        <taxon>Bacillaceae</taxon>
        <taxon>Bacillus</taxon>
        <taxon>Bacillus cereus group</taxon>
    </lineage>
</organism>
<proteinExistence type="predicted"/>
<gene>
    <name evidence="2" type="ORF">BF38_3308</name>
    <name evidence="3" type="ORF">FOC89_24235</name>
</gene>
<reference evidence="2 4" key="1">
    <citation type="journal article" date="2015" name="Genome Announc.">
        <title>Complete genome sequences for 35 biothreat assay-relevant bacillus species.</title>
        <authorList>
            <person name="Johnson S.L."/>
            <person name="Daligault H.E."/>
            <person name="Davenport K.W."/>
            <person name="Jaissle J."/>
            <person name="Frey K.G."/>
            <person name="Ladner J.T."/>
            <person name="Broomall S.M."/>
            <person name="Bishop-Lilly K.A."/>
            <person name="Bruce D.C."/>
            <person name="Gibbons H.S."/>
            <person name="Coyne S.R."/>
            <person name="Lo C.C."/>
            <person name="Meincke L."/>
            <person name="Munk A.C."/>
            <person name="Koroleva G.I."/>
            <person name="Rosenzweig C.N."/>
            <person name="Palacios G.F."/>
            <person name="Redden C.L."/>
            <person name="Minogue T.D."/>
            <person name="Chain P.S."/>
        </authorList>
    </citation>
    <scope>NUCLEOTIDE SEQUENCE [LARGE SCALE GENOMIC DNA]</scope>
    <source>
        <strain evidence="2 4">HD1011</strain>
    </source>
</reference>
<sequence>MMKIAKIVMIIVVVISIIVGLMGPYSIKEKVIYTCSMVFWGAMGIGAITLMDYISRRIKK</sequence>
<dbReference type="AlphaFoldDB" id="A0A0B5NLD0"/>